<dbReference type="SMART" id="SM00316">
    <property type="entry name" value="S1"/>
    <property type="match status" value="1"/>
</dbReference>
<keyword evidence="2" id="KW-0479">Metal-binding</keyword>
<dbReference type="PANTHER" id="PTHR30001:SF0">
    <property type="entry name" value="RIBONUCLEASE G"/>
    <property type="match status" value="1"/>
</dbReference>
<dbReference type="Gene3D" id="2.40.50.140">
    <property type="entry name" value="Nucleic acid-binding proteins"/>
    <property type="match status" value="1"/>
</dbReference>
<dbReference type="Pfam" id="PF10150">
    <property type="entry name" value="RNase_E_G"/>
    <property type="match status" value="1"/>
</dbReference>
<dbReference type="CDD" id="cd04453">
    <property type="entry name" value="S1_RNase_E"/>
    <property type="match status" value="1"/>
</dbReference>
<dbReference type="InterPro" id="IPR012340">
    <property type="entry name" value="NA-bd_OB-fold"/>
</dbReference>
<evidence type="ECO:0000313" key="7">
    <source>
        <dbReference type="EMBL" id="MYL72180.1"/>
    </source>
</evidence>
<evidence type="ECO:0000256" key="5">
    <source>
        <dbReference type="ARBA" id="ARBA00022884"/>
    </source>
</evidence>
<comment type="cofactor">
    <cofactor evidence="1">
        <name>Mg(2+)</name>
        <dbReference type="ChEBI" id="CHEBI:18420"/>
    </cofactor>
</comment>
<organism evidence="7 8">
    <name type="scientific">Halobacillus litoralis</name>
    <dbReference type="NCBI Taxonomy" id="45668"/>
    <lineage>
        <taxon>Bacteria</taxon>
        <taxon>Bacillati</taxon>
        <taxon>Bacillota</taxon>
        <taxon>Bacilli</taxon>
        <taxon>Bacillales</taxon>
        <taxon>Bacillaceae</taxon>
        <taxon>Halobacillus</taxon>
    </lineage>
</organism>
<dbReference type="Proteomes" id="UP000450457">
    <property type="component" value="Unassembled WGS sequence"/>
</dbReference>
<dbReference type="GO" id="GO:0003723">
    <property type="term" value="F:RNA binding"/>
    <property type="evidence" value="ECO:0007669"/>
    <property type="project" value="UniProtKB-KW"/>
</dbReference>
<evidence type="ECO:0000256" key="4">
    <source>
        <dbReference type="ARBA" id="ARBA00022842"/>
    </source>
</evidence>
<evidence type="ECO:0000313" key="8">
    <source>
        <dbReference type="Proteomes" id="UP000450457"/>
    </source>
</evidence>
<protein>
    <recommendedName>
        <fullName evidence="6">S1 motif domain-containing protein</fullName>
    </recommendedName>
</protein>
<gene>
    <name evidence="7" type="ORF">GLW00_15145</name>
</gene>
<name>A0A845FDY0_9BACI</name>
<dbReference type="GO" id="GO:0016787">
    <property type="term" value="F:hydrolase activity"/>
    <property type="evidence" value="ECO:0007669"/>
    <property type="project" value="UniProtKB-KW"/>
</dbReference>
<dbReference type="PANTHER" id="PTHR30001">
    <property type="entry name" value="RIBONUCLEASE"/>
    <property type="match status" value="1"/>
</dbReference>
<dbReference type="EMBL" id="WMFA01000007">
    <property type="protein sequence ID" value="MYL72180.1"/>
    <property type="molecule type" value="Genomic_DNA"/>
</dbReference>
<dbReference type="GO" id="GO:0006364">
    <property type="term" value="P:rRNA processing"/>
    <property type="evidence" value="ECO:0007669"/>
    <property type="project" value="TreeGrafter"/>
</dbReference>
<dbReference type="InterPro" id="IPR003029">
    <property type="entry name" value="S1_domain"/>
</dbReference>
<reference evidence="7 8" key="1">
    <citation type="submission" date="2019-11" db="EMBL/GenBank/DDBJ databases">
        <title>Genome sequences of 17 halophilic strains isolated from different environments.</title>
        <authorList>
            <person name="Furrow R.E."/>
        </authorList>
    </citation>
    <scope>NUCLEOTIDE SEQUENCE [LARGE SCALE GENOMIC DNA]</scope>
    <source>
        <strain evidence="7 8">SL-4</strain>
    </source>
</reference>
<dbReference type="InterPro" id="IPR019307">
    <property type="entry name" value="RNA-bd_AU-1/RNase_E/G"/>
</dbReference>
<keyword evidence="5" id="KW-0694">RNA-binding</keyword>
<comment type="caution">
    <text evidence="7">The sequence shown here is derived from an EMBL/GenBank/DDBJ whole genome shotgun (WGS) entry which is preliminary data.</text>
</comment>
<dbReference type="SUPFAM" id="SSF50249">
    <property type="entry name" value="Nucleic acid-binding proteins"/>
    <property type="match status" value="1"/>
</dbReference>
<dbReference type="PROSITE" id="PS50126">
    <property type="entry name" value="S1"/>
    <property type="match status" value="1"/>
</dbReference>
<dbReference type="InterPro" id="IPR004659">
    <property type="entry name" value="RNase_E/G"/>
</dbReference>
<keyword evidence="4" id="KW-0460">Magnesium</keyword>
<dbReference type="GO" id="GO:0005737">
    <property type="term" value="C:cytoplasm"/>
    <property type="evidence" value="ECO:0007669"/>
    <property type="project" value="TreeGrafter"/>
</dbReference>
<dbReference type="GO" id="GO:0004540">
    <property type="term" value="F:RNA nuclease activity"/>
    <property type="evidence" value="ECO:0007669"/>
    <property type="project" value="InterPro"/>
</dbReference>
<evidence type="ECO:0000256" key="1">
    <source>
        <dbReference type="ARBA" id="ARBA00001946"/>
    </source>
</evidence>
<sequence>MMRDDMRKLVLHTKAAEKSGVVIENGEIHEYVIDRPGAEKLAGSIFLGKVERVDQGLGAAFIDIGEEKSGFLRKEMVPWCEGELSTALSTGQKVIVQAVKEPVGNKGAVLTANVTFPGLYTIYQPFAQGKLSISRKLDDGKKSELEALLELELNNPEGCIIRTAAGAVDPGTMMEELRELRNEWKTIEKREINKPGSLWSEPSIPDAFIRKFPATTIQEVILDEASTSKRLKKKFPSLANRIRWVSDVEGKLPVSFSRLQEQMINPLVEMDNGVSLVIEETEAMTVIDVNSHKVKGRAFTNSQALDVNILAAREIQKQIRLRNLSGIILIDFISMKDENKEKQLVSEMRKLVKEDPMKTNVFGMTRLGLLEMTRKRESPSLSSLFIKPKEVKFTDETAVYRLERELLQRREAEALMVAVHPTIVDCKKRLLSESISSKIPQELFVRQDADISDYQIELEGSLDMIREAVQRRGYHVDNLF</sequence>
<dbReference type="AlphaFoldDB" id="A0A845FDY0"/>
<proteinExistence type="predicted"/>
<keyword evidence="3" id="KW-0378">Hydrolase</keyword>
<evidence type="ECO:0000256" key="2">
    <source>
        <dbReference type="ARBA" id="ARBA00022723"/>
    </source>
</evidence>
<accession>A0A845FDY0</accession>
<evidence type="ECO:0000256" key="3">
    <source>
        <dbReference type="ARBA" id="ARBA00022801"/>
    </source>
</evidence>
<evidence type="ECO:0000259" key="6">
    <source>
        <dbReference type="PROSITE" id="PS50126"/>
    </source>
</evidence>
<feature type="domain" description="S1 motif" evidence="6">
    <location>
        <begin position="43"/>
        <end position="113"/>
    </location>
</feature>
<dbReference type="GO" id="GO:0046872">
    <property type="term" value="F:metal ion binding"/>
    <property type="evidence" value="ECO:0007669"/>
    <property type="project" value="UniProtKB-KW"/>
</dbReference>